<organism evidence="7 8">
    <name type="scientific">candidate division KSB3 bacterium</name>
    <dbReference type="NCBI Taxonomy" id="2044937"/>
    <lineage>
        <taxon>Bacteria</taxon>
        <taxon>candidate division KSB3</taxon>
    </lineage>
</organism>
<dbReference type="Gene3D" id="3.90.230.10">
    <property type="entry name" value="Creatinase/methionine aminopeptidase superfamily"/>
    <property type="match status" value="1"/>
</dbReference>
<dbReference type="InterPro" id="IPR000587">
    <property type="entry name" value="Creatinase_N"/>
</dbReference>
<feature type="domain" description="Peptidase M24 C-terminal" evidence="6">
    <location>
        <begin position="535"/>
        <end position="594"/>
    </location>
</feature>
<evidence type="ECO:0000259" key="4">
    <source>
        <dbReference type="Pfam" id="PF00557"/>
    </source>
</evidence>
<evidence type="ECO:0000256" key="2">
    <source>
        <dbReference type="ARBA" id="ARBA00022723"/>
    </source>
</evidence>
<dbReference type="InterPro" id="IPR000994">
    <property type="entry name" value="Pept_M24"/>
</dbReference>
<evidence type="ECO:0000259" key="6">
    <source>
        <dbReference type="Pfam" id="PF16188"/>
    </source>
</evidence>
<dbReference type="PANTHER" id="PTHR43763:SF6">
    <property type="entry name" value="XAA-PRO AMINOPEPTIDASE 1"/>
    <property type="match status" value="1"/>
</dbReference>
<dbReference type="InterPro" id="IPR033740">
    <property type="entry name" value="Pept_M24B"/>
</dbReference>
<dbReference type="GO" id="GO:0070006">
    <property type="term" value="F:metalloaminopeptidase activity"/>
    <property type="evidence" value="ECO:0007669"/>
    <property type="project" value="InterPro"/>
</dbReference>
<dbReference type="SUPFAM" id="SSF55920">
    <property type="entry name" value="Creatinase/aminopeptidase"/>
    <property type="match status" value="1"/>
</dbReference>
<feature type="domain" description="Creatinase N-terminal" evidence="5">
    <location>
        <begin position="9"/>
        <end position="133"/>
    </location>
</feature>
<dbReference type="Pfam" id="PF00557">
    <property type="entry name" value="Peptidase_M24"/>
    <property type="match status" value="1"/>
</dbReference>
<dbReference type="CDD" id="cd01085">
    <property type="entry name" value="APP"/>
    <property type="match status" value="1"/>
</dbReference>
<dbReference type="Gene3D" id="3.40.350.10">
    <property type="entry name" value="Creatinase/prolidase N-terminal domain"/>
    <property type="match status" value="2"/>
</dbReference>
<reference evidence="7 8" key="1">
    <citation type="submission" date="2017-10" db="EMBL/GenBank/DDBJ databases">
        <title>Novel microbial diversity and functional potential in the marine mammal oral microbiome.</title>
        <authorList>
            <person name="Dudek N.K."/>
            <person name="Sun C.L."/>
            <person name="Burstein D."/>
            <person name="Kantor R.S."/>
            <person name="Aliaga Goltsman D.S."/>
            <person name="Bik E.M."/>
            <person name="Thomas B.C."/>
            <person name="Banfield J.F."/>
            <person name="Relman D.A."/>
        </authorList>
    </citation>
    <scope>NUCLEOTIDE SEQUENCE [LARGE SCALE GENOMIC DNA]</scope>
    <source>
        <strain evidence="7">DOLZORAL124_49_17</strain>
    </source>
</reference>
<comment type="similarity">
    <text evidence="1">Belongs to the peptidase M24B family.</text>
</comment>
<name>A0A2G6EAS2_9BACT</name>
<dbReference type="SUPFAM" id="SSF53092">
    <property type="entry name" value="Creatinase/prolidase N-terminal domain"/>
    <property type="match status" value="1"/>
</dbReference>
<dbReference type="GO" id="GO:0005737">
    <property type="term" value="C:cytoplasm"/>
    <property type="evidence" value="ECO:0007669"/>
    <property type="project" value="UniProtKB-ARBA"/>
</dbReference>
<protein>
    <submittedName>
        <fullName evidence="7">Peptidase M24</fullName>
    </submittedName>
</protein>
<dbReference type="GO" id="GO:0046872">
    <property type="term" value="F:metal ion binding"/>
    <property type="evidence" value="ECO:0007669"/>
    <property type="project" value="UniProtKB-KW"/>
</dbReference>
<dbReference type="InterPro" id="IPR050422">
    <property type="entry name" value="X-Pro_aminopeptidase_P"/>
</dbReference>
<dbReference type="Proteomes" id="UP000229740">
    <property type="component" value="Unassembled WGS sequence"/>
</dbReference>
<dbReference type="InterPro" id="IPR036005">
    <property type="entry name" value="Creatinase/aminopeptidase-like"/>
</dbReference>
<dbReference type="Pfam" id="PF16189">
    <property type="entry name" value="Creatinase_N_2"/>
    <property type="match status" value="1"/>
</dbReference>
<sequence>MTKMTTQDRLSALRDVMAGQNIDAWIAADSDPHQSEYPASHWKTRAWLSGFTGSAGTLVVTRENAALWTDFRYFIQAERQLAGSGIELFKMKMPGVPSLYAWLRQALQENDVLGFDGWVFSAAEAEKLQRAVAAKHIRIACDRDLAAQVWTERPAIPGEKISILDVKFSGASRQSKCSRVRDKMTDLGVQGHLISSLDEIAWLLNIRGRDIAYNPVAIAYLYLSQEEAHLFVAPEKLSEEILALLASDGIMCSDYDALPRFLKQIPADTTLLIDPQRTSQAVRELLAQRCTIIEGENIALPLKAIKNACEQEGFRQAHIRDGVAMVKWLFWLNQHVGRQVLSEMTIVEPLEEFRSQQSFFQGLSFNTISAYQANSALCHYAAKPETALTIEAAGMLLVDSGAQYLDGTTDITRTMTLSEASAQQRRDFTYVLKGHIALATAQFPKGTSGAQLDTLARIALWKQGLDYGHGTGHGLGHFLSVHEGPQSIRPENTEPLRLGMVCSNEPGLYREGQYGIRIENVVIVVPAEETEFGSFYQFETISLCPIDRRLIDASRLTQPEKDWLNAYHRRVCDTLSPFLTSNEQAWLAEAAQEI</sequence>
<evidence type="ECO:0000256" key="3">
    <source>
        <dbReference type="ARBA" id="ARBA00022801"/>
    </source>
</evidence>
<dbReference type="Pfam" id="PF01321">
    <property type="entry name" value="Creatinase_N"/>
    <property type="match status" value="1"/>
</dbReference>
<comment type="caution">
    <text evidence="7">The sequence shown here is derived from an EMBL/GenBank/DDBJ whole genome shotgun (WGS) entry which is preliminary data.</text>
</comment>
<evidence type="ECO:0000313" key="8">
    <source>
        <dbReference type="Proteomes" id="UP000229740"/>
    </source>
</evidence>
<dbReference type="Pfam" id="PF16188">
    <property type="entry name" value="Peptidase_M24_C"/>
    <property type="match status" value="1"/>
</dbReference>
<proteinExistence type="inferred from homology"/>
<gene>
    <name evidence="7" type="ORF">CSB45_02790</name>
</gene>
<evidence type="ECO:0000256" key="1">
    <source>
        <dbReference type="ARBA" id="ARBA00008766"/>
    </source>
</evidence>
<dbReference type="EMBL" id="PDPS01000021">
    <property type="protein sequence ID" value="PID58942.1"/>
    <property type="molecule type" value="Genomic_DNA"/>
</dbReference>
<accession>A0A2G6EAS2</accession>
<evidence type="ECO:0000313" key="7">
    <source>
        <dbReference type="EMBL" id="PID58942.1"/>
    </source>
</evidence>
<keyword evidence="3" id="KW-0378">Hydrolase</keyword>
<dbReference type="InterPro" id="IPR032416">
    <property type="entry name" value="Peptidase_M24_C"/>
</dbReference>
<dbReference type="AlphaFoldDB" id="A0A2G6EAS2"/>
<evidence type="ECO:0000259" key="5">
    <source>
        <dbReference type="Pfam" id="PF01321"/>
    </source>
</evidence>
<feature type="domain" description="Peptidase M24" evidence="4">
    <location>
        <begin position="313"/>
        <end position="524"/>
    </location>
</feature>
<dbReference type="FunFam" id="3.40.350.10:FF:000003">
    <property type="entry name" value="Xaa-pro aminopeptidase P"/>
    <property type="match status" value="1"/>
</dbReference>
<dbReference type="InterPro" id="IPR029149">
    <property type="entry name" value="Creatin/AminoP/Spt16_N"/>
</dbReference>
<dbReference type="PANTHER" id="PTHR43763">
    <property type="entry name" value="XAA-PRO AMINOPEPTIDASE 1"/>
    <property type="match status" value="1"/>
</dbReference>
<dbReference type="FunFam" id="3.90.230.10:FF:000009">
    <property type="entry name" value="xaa-Pro aminopeptidase 2"/>
    <property type="match status" value="1"/>
</dbReference>
<keyword evidence="2" id="KW-0479">Metal-binding</keyword>